<dbReference type="Proteomes" id="UP000178894">
    <property type="component" value="Unassembled WGS sequence"/>
</dbReference>
<comment type="similarity">
    <text evidence="1">Belongs to the GSP E family.</text>
</comment>
<protein>
    <recommendedName>
        <fullName evidence="4">Bacterial type II secretion system protein E domain-containing protein</fullName>
    </recommendedName>
</protein>
<reference evidence="5 6" key="1">
    <citation type="journal article" date="2016" name="Nat. Commun.">
        <title>Thousands of microbial genomes shed light on interconnected biogeochemical processes in an aquifer system.</title>
        <authorList>
            <person name="Anantharaman K."/>
            <person name="Brown C.T."/>
            <person name="Hug L.A."/>
            <person name="Sharon I."/>
            <person name="Castelle C.J."/>
            <person name="Probst A.J."/>
            <person name="Thomas B.C."/>
            <person name="Singh A."/>
            <person name="Wilkins M.J."/>
            <person name="Karaoz U."/>
            <person name="Brodie E.L."/>
            <person name="Williams K.H."/>
            <person name="Hubbard S.S."/>
            <person name="Banfield J.F."/>
        </authorList>
    </citation>
    <scope>NUCLEOTIDE SEQUENCE [LARGE SCALE GENOMIC DNA]</scope>
</reference>
<dbReference type="SUPFAM" id="SSF160246">
    <property type="entry name" value="EspE N-terminal domain-like"/>
    <property type="match status" value="1"/>
</dbReference>
<evidence type="ECO:0000313" key="6">
    <source>
        <dbReference type="Proteomes" id="UP000178894"/>
    </source>
</evidence>
<keyword evidence="3" id="KW-0067">ATP-binding</keyword>
<dbReference type="CDD" id="cd01129">
    <property type="entry name" value="PulE-GspE-like"/>
    <property type="match status" value="1"/>
</dbReference>
<organism evidence="5 6">
    <name type="scientific">Candidatus Giovannonibacteria bacterium RIFCSPLOWO2_12_FULL_44_15</name>
    <dbReference type="NCBI Taxonomy" id="1798364"/>
    <lineage>
        <taxon>Bacteria</taxon>
        <taxon>Candidatus Giovannoniibacteriota</taxon>
    </lineage>
</organism>
<gene>
    <name evidence="5" type="ORF">A3G54_00260</name>
</gene>
<dbReference type="Pfam" id="PF05157">
    <property type="entry name" value="MshEN"/>
    <property type="match status" value="1"/>
</dbReference>
<dbReference type="SMART" id="SM00382">
    <property type="entry name" value="AAA"/>
    <property type="match status" value="1"/>
</dbReference>
<dbReference type="InterPro" id="IPR007831">
    <property type="entry name" value="T2SS_GspE_N"/>
</dbReference>
<evidence type="ECO:0000256" key="2">
    <source>
        <dbReference type="ARBA" id="ARBA00022741"/>
    </source>
</evidence>
<evidence type="ECO:0000256" key="3">
    <source>
        <dbReference type="ARBA" id="ARBA00022840"/>
    </source>
</evidence>
<dbReference type="STRING" id="1798364.A3G54_00260"/>
<dbReference type="EMBL" id="MFIQ01000027">
    <property type="protein sequence ID" value="OGF93177.1"/>
    <property type="molecule type" value="Genomic_DNA"/>
</dbReference>
<dbReference type="PROSITE" id="PS00662">
    <property type="entry name" value="T2SP_E"/>
    <property type="match status" value="1"/>
</dbReference>
<comment type="caution">
    <text evidence="5">The sequence shown here is derived from an EMBL/GenBank/DDBJ whole genome shotgun (WGS) entry which is preliminary data.</text>
</comment>
<dbReference type="GO" id="GO:0016887">
    <property type="term" value="F:ATP hydrolysis activity"/>
    <property type="evidence" value="ECO:0007669"/>
    <property type="project" value="TreeGrafter"/>
</dbReference>
<dbReference type="GO" id="GO:0005524">
    <property type="term" value="F:ATP binding"/>
    <property type="evidence" value="ECO:0007669"/>
    <property type="project" value="UniProtKB-KW"/>
</dbReference>
<dbReference type="Gene3D" id="3.30.450.90">
    <property type="match status" value="1"/>
</dbReference>
<sequence length="575" mass="63627">MADTRFADILLQKNLVTKDKIEWAKGEAETTGLFLEEVIEKLGVSQAQILEAKSKVTGIPSKSLDGERIPFDILRYVPEDSARTYKFVPLGAKDGVLEVGIIDPSDLDAREALQFIASRVNMPFRVYLISIPDYRQVLDEYKGLGGEVTKVLGELESALRDEAPVTRSGKDESIGEVADKAIEDAPITKMVAVILKHATEGKASDIHIEPSKDKLRVRFRVDGILHTSLLLPMKVHEAIIARVKILTNMQLDEKRKPQDGRFSARIDNRDIDFRVSAFPTAFGEKMAIRILDQEKGIRSLEDSGLIGRNLKAVEAGLSEPYGMVLITGPTGSGKTTTLYSMLNTLNQERYNIVSLEDPIEYNIAGVNQSQVRPEIGYDFASGLRSILRQDPDIIMVGEIRDRETAQLAIHAALTGHIVLSTLHTNSAIGVIPRLIDMGVESYLIPPTLNLAIAQRLVRTLCQDSKKAMLLTGAVKDRIDSELKEVSSEERKKISYPKEIFQALPSATCPKGTSGRMAVYEVLVMTPELEKIILKSPTEGEITEEARRQGMLTMREDGIIKVLQGKIGLEELSEVI</sequence>
<evidence type="ECO:0000256" key="1">
    <source>
        <dbReference type="ARBA" id="ARBA00006611"/>
    </source>
</evidence>
<dbReference type="PANTHER" id="PTHR30258">
    <property type="entry name" value="TYPE II SECRETION SYSTEM PROTEIN GSPE-RELATED"/>
    <property type="match status" value="1"/>
</dbReference>
<name>A0A1F5XYY6_9BACT</name>
<dbReference type="GO" id="GO:0005886">
    <property type="term" value="C:plasma membrane"/>
    <property type="evidence" value="ECO:0007669"/>
    <property type="project" value="TreeGrafter"/>
</dbReference>
<dbReference type="AlphaFoldDB" id="A0A1F5XYY6"/>
<keyword evidence="2" id="KW-0547">Nucleotide-binding</keyword>
<accession>A0A1F5XYY6</accession>
<dbReference type="InterPro" id="IPR001482">
    <property type="entry name" value="T2SS/T4SS_dom"/>
</dbReference>
<evidence type="ECO:0000313" key="5">
    <source>
        <dbReference type="EMBL" id="OGF93177.1"/>
    </source>
</evidence>
<dbReference type="InterPro" id="IPR037257">
    <property type="entry name" value="T2SS_E_N_sf"/>
</dbReference>
<dbReference type="PANTHER" id="PTHR30258:SF1">
    <property type="entry name" value="PROTEIN TRANSPORT PROTEIN HOFB HOMOLOG"/>
    <property type="match status" value="1"/>
</dbReference>
<dbReference type="InterPro" id="IPR003593">
    <property type="entry name" value="AAA+_ATPase"/>
</dbReference>
<dbReference type="Pfam" id="PF00437">
    <property type="entry name" value="T2SSE"/>
    <property type="match status" value="1"/>
</dbReference>
<feature type="domain" description="Bacterial type II secretion system protein E" evidence="4">
    <location>
        <begin position="387"/>
        <end position="401"/>
    </location>
</feature>
<dbReference type="Gene3D" id="3.30.300.160">
    <property type="entry name" value="Type II secretion system, protein E, N-terminal domain"/>
    <property type="match status" value="1"/>
</dbReference>
<proteinExistence type="inferred from homology"/>
<dbReference type="SUPFAM" id="SSF52540">
    <property type="entry name" value="P-loop containing nucleoside triphosphate hydrolases"/>
    <property type="match status" value="1"/>
</dbReference>
<evidence type="ECO:0000259" key="4">
    <source>
        <dbReference type="PROSITE" id="PS00662"/>
    </source>
</evidence>
<dbReference type="InterPro" id="IPR027417">
    <property type="entry name" value="P-loop_NTPase"/>
</dbReference>
<dbReference type="Gene3D" id="3.40.50.300">
    <property type="entry name" value="P-loop containing nucleotide triphosphate hydrolases"/>
    <property type="match status" value="1"/>
</dbReference>